<evidence type="ECO:0000256" key="4">
    <source>
        <dbReference type="ARBA" id="ARBA00007505"/>
    </source>
</evidence>
<feature type="domain" description="NAD(P)-binding" evidence="14">
    <location>
        <begin position="18"/>
        <end position="326"/>
    </location>
</feature>
<dbReference type="InterPro" id="IPR016040">
    <property type="entry name" value="NAD(P)-bd_dom"/>
</dbReference>
<reference evidence="15 16" key="1">
    <citation type="submission" date="2020-08" db="EMBL/GenBank/DDBJ databases">
        <title>Genomic Encyclopedia of Type Strains, Phase IV (KMG-V): Genome sequencing to study the core and pangenomes of soil and plant-associated prokaryotes.</title>
        <authorList>
            <person name="Whitman W."/>
        </authorList>
    </citation>
    <scope>NUCLEOTIDE SEQUENCE [LARGE SCALE GENOMIC DNA]</scope>
    <source>
        <strain evidence="15 16">X5P3</strain>
    </source>
</reference>
<dbReference type="SUPFAM" id="SSF51735">
    <property type="entry name" value="NAD(P)-binding Rossmann-fold domains"/>
    <property type="match status" value="1"/>
</dbReference>
<dbReference type="Pfam" id="PF16363">
    <property type="entry name" value="GDP_Man_Dehyd"/>
    <property type="match status" value="1"/>
</dbReference>
<dbReference type="EMBL" id="JACHIO010000001">
    <property type="protein sequence ID" value="MBB5061875.1"/>
    <property type="molecule type" value="Genomic_DNA"/>
</dbReference>
<dbReference type="PRINTS" id="PR01713">
    <property type="entry name" value="NUCEPIMERASE"/>
</dbReference>
<evidence type="ECO:0000256" key="9">
    <source>
        <dbReference type="ARBA" id="ARBA00022989"/>
    </source>
</evidence>
<evidence type="ECO:0000256" key="3">
    <source>
        <dbReference type="ARBA" id="ARBA00005100"/>
    </source>
</evidence>
<evidence type="ECO:0000313" key="16">
    <source>
        <dbReference type="Proteomes" id="UP000584867"/>
    </source>
</evidence>
<evidence type="ECO:0000256" key="2">
    <source>
        <dbReference type="ARBA" id="ARBA00004447"/>
    </source>
</evidence>
<keyword evidence="12" id="KW-0472">Membrane</keyword>
<evidence type="ECO:0000256" key="11">
    <source>
        <dbReference type="ARBA" id="ARBA00023034"/>
    </source>
</evidence>
<dbReference type="PANTHER" id="PTHR43078">
    <property type="entry name" value="UDP-GLUCURONIC ACID DECARBOXYLASE-RELATED"/>
    <property type="match status" value="1"/>
</dbReference>
<comment type="subcellular location">
    <subcellularLocation>
        <location evidence="2">Golgi apparatus</location>
        <location evidence="2">Golgi stack membrane</location>
        <topology evidence="2">Single-pass type II membrane protein</topology>
    </subcellularLocation>
</comment>
<evidence type="ECO:0000256" key="7">
    <source>
        <dbReference type="ARBA" id="ARBA00022793"/>
    </source>
</evidence>
<sequence>MHRRDYEVYGEKEMSKLLITGAAGFLASHLVDLMLSRGYDVTGVDDLSHGNVQNLDGALRDSRFHFCQVDVCDMSAMRRCVDKVDTVIHLAAYKIPRYGTATKTLLVNSQGTMNALQLACEKSAKFVITSTSDVYGKNPNVPFSEDADSVLGSPTVGRWAYATSKRYDEHLVLAMAEDCGIYTTVLRIFGSYGPRQNLSWWGGPQSVFIDAILRDEVIPIHGDGQQTRSFTFVSDTVRGIAAAAESSNCNQEIINIGANEEVSILDLASRIYRMCGKSGSPAIKLIPYDEIANRKYEDVRRRIPDTRKAKELLNFEAKIPLEQGLLETIAWQRQWITPLVHAD</sequence>
<dbReference type="RefSeq" id="WP_260330746.1">
    <property type="nucleotide sequence ID" value="NZ_JACHIO010000001.1"/>
</dbReference>
<gene>
    <name evidence="15" type="ORF">HDF15_000200</name>
</gene>
<evidence type="ECO:0000259" key="14">
    <source>
        <dbReference type="Pfam" id="PF16363"/>
    </source>
</evidence>
<dbReference type="GO" id="GO:0070403">
    <property type="term" value="F:NAD+ binding"/>
    <property type="evidence" value="ECO:0007669"/>
    <property type="project" value="InterPro"/>
</dbReference>
<evidence type="ECO:0000256" key="8">
    <source>
        <dbReference type="ARBA" id="ARBA00022968"/>
    </source>
</evidence>
<comment type="caution">
    <text evidence="15">The sequence shown here is derived from an EMBL/GenBank/DDBJ whole genome shotgun (WGS) entry which is preliminary data.</text>
</comment>
<keyword evidence="10" id="KW-0520">NAD</keyword>
<dbReference type="GO" id="GO:0005737">
    <property type="term" value="C:cytoplasm"/>
    <property type="evidence" value="ECO:0007669"/>
    <property type="project" value="TreeGrafter"/>
</dbReference>
<evidence type="ECO:0000256" key="10">
    <source>
        <dbReference type="ARBA" id="ARBA00023027"/>
    </source>
</evidence>
<keyword evidence="8" id="KW-0735">Signal-anchor</keyword>
<organism evidence="15 16">
    <name type="scientific">Granulicella mallensis</name>
    <dbReference type="NCBI Taxonomy" id="940614"/>
    <lineage>
        <taxon>Bacteria</taxon>
        <taxon>Pseudomonadati</taxon>
        <taxon>Acidobacteriota</taxon>
        <taxon>Terriglobia</taxon>
        <taxon>Terriglobales</taxon>
        <taxon>Acidobacteriaceae</taxon>
        <taxon>Granulicella</taxon>
    </lineage>
</organism>
<protein>
    <recommendedName>
        <fullName evidence="5">UDP-glucuronate decarboxylase</fullName>
        <ecNumber evidence="5">4.1.1.35</ecNumber>
    </recommendedName>
</protein>
<dbReference type="Proteomes" id="UP000584867">
    <property type="component" value="Unassembled WGS sequence"/>
</dbReference>
<comment type="pathway">
    <text evidence="3">Nucleotide-sugar biosynthesis; UDP-alpha-D-xylose biosynthesis; UDP-alpha-D-xylose from UDP-alpha-D-glucuronate: step 1/1.</text>
</comment>
<dbReference type="GO" id="GO:0042732">
    <property type="term" value="P:D-xylose metabolic process"/>
    <property type="evidence" value="ECO:0007669"/>
    <property type="project" value="InterPro"/>
</dbReference>
<keyword evidence="15" id="KW-0413">Isomerase</keyword>
<dbReference type="EC" id="4.1.1.35" evidence="5"/>
<evidence type="ECO:0000313" key="15">
    <source>
        <dbReference type="EMBL" id="MBB5061875.1"/>
    </source>
</evidence>
<keyword evidence="9" id="KW-1133">Transmembrane helix</keyword>
<evidence type="ECO:0000256" key="1">
    <source>
        <dbReference type="ARBA" id="ARBA00001911"/>
    </source>
</evidence>
<dbReference type="GO" id="GO:0048040">
    <property type="term" value="F:UDP-glucuronate decarboxylase activity"/>
    <property type="evidence" value="ECO:0007669"/>
    <property type="project" value="UniProtKB-EC"/>
</dbReference>
<keyword evidence="6" id="KW-0812">Transmembrane</keyword>
<dbReference type="InterPro" id="IPR036291">
    <property type="entry name" value="NAD(P)-bd_dom_sf"/>
</dbReference>
<evidence type="ECO:0000256" key="6">
    <source>
        <dbReference type="ARBA" id="ARBA00022692"/>
    </source>
</evidence>
<dbReference type="Gene3D" id="3.40.50.720">
    <property type="entry name" value="NAD(P)-binding Rossmann-like Domain"/>
    <property type="match status" value="1"/>
</dbReference>
<dbReference type="PANTHER" id="PTHR43078:SF6">
    <property type="entry name" value="UDP-GLUCURONIC ACID DECARBOXYLASE 1"/>
    <property type="match status" value="1"/>
</dbReference>
<dbReference type="InterPro" id="IPR044516">
    <property type="entry name" value="UXS-like"/>
</dbReference>
<dbReference type="GO" id="GO:0016853">
    <property type="term" value="F:isomerase activity"/>
    <property type="evidence" value="ECO:0007669"/>
    <property type="project" value="UniProtKB-KW"/>
</dbReference>
<accession>A0A7W7ZL03</accession>
<dbReference type="UniPathway" id="UPA00796">
    <property type="reaction ID" value="UER00771"/>
</dbReference>
<keyword evidence="11" id="KW-0333">Golgi apparatus</keyword>
<dbReference type="GO" id="GO:0033320">
    <property type="term" value="P:UDP-D-xylose biosynthetic process"/>
    <property type="evidence" value="ECO:0007669"/>
    <property type="project" value="UniProtKB-UniPathway"/>
</dbReference>
<name>A0A7W7ZL03_9BACT</name>
<evidence type="ECO:0000256" key="12">
    <source>
        <dbReference type="ARBA" id="ARBA00023136"/>
    </source>
</evidence>
<comment type="similarity">
    <text evidence="4">Belongs to the NAD(P)-dependent epimerase/dehydratase family. UDP-glucuronic acid decarboxylase subfamily.</text>
</comment>
<comment type="cofactor">
    <cofactor evidence="1">
        <name>NAD(+)</name>
        <dbReference type="ChEBI" id="CHEBI:57540"/>
    </cofactor>
</comment>
<dbReference type="AlphaFoldDB" id="A0A7W7ZL03"/>
<proteinExistence type="inferred from homology"/>
<evidence type="ECO:0000256" key="13">
    <source>
        <dbReference type="ARBA" id="ARBA00023239"/>
    </source>
</evidence>
<evidence type="ECO:0000256" key="5">
    <source>
        <dbReference type="ARBA" id="ARBA00012290"/>
    </source>
</evidence>
<keyword evidence="13" id="KW-0456">Lyase</keyword>
<keyword evidence="7" id="KW-0210">Decarboxylase</keyword>